<dbReference type="AlphaFoldDB" id="A0A5C6RP66"/>
<dbReference type="NCBIfam" id="TIGR02436">
    <property type="entry name" value="four helix bundle protein"/>
    <property type="match status" value="1"/>
</dbReference>
<keyword evidence="2" id="KW-1185">Reference proteome</keyword>
<gene>
    <name evidence="1" type="ORF">FRY97_07850</name>
</gene>
<evidence type="ECO:0000313" key="1">
    <source>
        <dbReference type="EMBL" id="TXB63725.1"/>
    </source>
</evidence>
<dbReference type="OrthoDB" id="285993at2"/>
<dbReference type="RefSeq" id="WP_147166901.1">
    <property type="nucleotide sequence ID" value="NZ_VOOR01000013.1"/>
</dbReference>
<dbReference type="Pfam" id="PF05635">
    <property type="entry name" value="23S_rRNA_IVP"/>
    <property type="match status" value="1"/>
</dbReference>
<dbReference type="EMBL" id="VOOR01000013">
    <property type="protein sequence ID" value="TXB63725.1"/>
    <property type="molecule type" value="Genomic_DNA"/>
</dbReference>
<dbReference type="InterPro" id="IPR012657">
    <property type="entry name" value="23S_rRNA-intervening_sequence"/>
</dbReference>
<accession>A0A5C6RP66</accession>
<dbReference type="Gene3D" id="1.20.1440.60">
    <property type="entry name" value="23S rRNA-intervening sequence"/>
    <property type="match status" value="1"/>
</dbReference>
<dbReference type="PANTHER" id="PTHR38471:SF2">
    <property type="entry name" value="FOUR HELIX BUNDLE PROTEIN"/>
    <property type="match status" value="1"/>
</dbReference>
<dbReference type="PIRSF" id="PIRSF035652">
    <property type="entry name" value="CHP02436"/>
    <property type="match status" value="1"/>
</dbReference>
<reference evidence="1 2" key="1">
    <citation type="submission" date="2019-08" db="EMBL/GenBank/DDBJ databases">
        <title>Genome of Phaeodactylibacter luteus.</title>
        <authorList>
            <person name="Bowman J.P."/>
        </authorList>
    </citation>
    <scope>NUCLEOTIDE SEQUENCE [LARGE SCALE GENOMIC DNA]</scope>
    <source>
        <strain evidence="1 2">KCTC 42180</strain>
    </source>
</reference>
<dbReference type="InterPro" id="IPR036583">
    <property type="entry name" value="23S_rRNA_IVS_sf"/>
</dbReference>
<dbReference type="PANTHER" id="PTHR38471">
    <property type="entry name" value="FOUR HELIX BUNDLE PROTEIN"/>
    <property type="match status" value="1"/>
</dbReference>
<dbReference type="SUPFAM" id="SSF158446">
    <property type="entry name" value="IVS-encoded protein-like"/>
    <property type="match status" value="1"/>
</dbReference>
<protein>
    <submittedName>
        <fullName evidence="1">Four helix bundle protein</fullName>
    </submittedName>
</protein>
<evidence type="ECO:0000313" key="2">
    <source>
        <dbReference type="Proteomes" id="UP000321580"/>
    </source>
</evidence>
<name>A0A5C6RP66_9BACT</name>
<sequence>MSDGGLQRRTKQFALAVIRFVQALPNQKVYWVIGDQLLRSGTSVGANTRAAHRGRSKREYAAKIGIVLEEADESLFWLEILEEGGLCPQVLLEDLQALKKEADELTAIFAALHRKFR</sequence>
<comment type="caution">
    <text evidence="1">The sequence shown here is derived from an EMBL/GenBank/DDBJ whole genome shotgun (WGS) entry which is preliminary data.</text>
</comment>
<organism evidence="1 2">
    <name type="scientific">Phaeodactylibacter luteus</name>
    <dbReference type="NCBI Taxonomy" id="1564516"/>
    <lineage>
        <taxon>Bacteria</taxon>
        <taxon>Pseudomonadati</taxon>
        <taxon>Bacteroidota</taxon>
        <taxon>Saprospiria</taxon>
        <taxon>Saprospirales</taxon>
        <taxon>Haliscomenobacteraceae</taxon>
        <taxon>Phaeodactylibacter</taxon>
    </lineage>
</organism>
<dbReference type="Proteomes" id="UP000321580">
    <property type="component" value="Unassembled WGS sequence"/>
</dbReference>
<proteinExistence type="predicted"/>